<gene>
    <name evidence="11" type="ORF">BJY01DRAFT_252000</name>
</gene>
<proteinExistence type="inferred from homology"/>
<feature type="transmembrane region" description="Helical" evidence="9">
    <location>
        <begin position="191"/>
        <end position="211"/>
    </location>
</feature>
<dbReference type="InterPro" id="IPR011701">
    <property type="entry name" value="MFS"/>
</dbReference>
<keyword evidence="4 9" id="KW-0812">Transmembrane</keyword>
<comment type="similarity">
    <text evidence="2">Belongs to the major facilitator superfamily.</text>
</comment>
<feature type="domain" description="Major facilitator superfamily (MFS) profile" evidence="10">
    <location>
        <begin position="38"/>
        <end position="505"/>
    </location>
</feature>
<evidence type="ECO:0000256" key="5">
    <source>
        <dbReference type="ARBA" id="ARBA00022989"/>
    </source>
</evidence>
<feature type="transmembrane region" description="Helical" evidence="9">
    <location>
        <begin position="337"/>
        <end position="359"/>
    </location>
</feature>
<dbReference type="CDD" id="cd17502">
    <property type="entry name" value="MFS_Azr1_MDR_like"/>
    <property type="match status" value="1"/>
</dbReference>
<evidence type="ECO:0000256" key="6">
    <source>
        <dbReference type="ARBA" id="ARBA00023136"/>
    </source>
</evidence>
<dbReference type="Proteomes" id="UP001610446">
    <property type="component" value="Unassembled WGS sequence"/>
</dbReference>
<dbReference type="InterPro" id="IPR020846">
    <property type="entry name" value="MFS_dom"/>
</dbReference>
<feature type="transmembrane region" description="Helical" evidence="9">
    <location>
        <begin position="72"/>
        <end position="91"/>
    </location>
</feature>
<dbReference type="InterPro" id="IPR036259">
    <property type="entry name" value="MFS_trans_sf"/>
</dbReference>
<feature type="transmembrane region" description="Helical" evidence="9">
    <location>
        <begin position="507"/>
        <end position="524"/>
    </location>
</feature>
<feature type="transmembrane region" description="Helical" evidence="9">
    <location>
        <begin position="128"/>
        <end position="149"/>
    </location>
</feature>
<feature type="transmembrane region" description="Helical" evidence="9">
    <location>
        <begin position="303"/>
        <end position="325"/>
    </location>
</feature>
<dbReference type="PANTHER" id="PTHR23501">
    <property type="entry name" value="MAJOR FACILITATOR SUPERFAMILY"/>
    <property type="match status" value="1"/>
</dbReference>
<dbReference type="PRINTS" id="PR01036">
    <property type="entry name" value="TCRTETB"/>
</dbReference>
<dbReference type="Gene3D" id="1.20.1250.20">
    <property type="entry name" value="MFS general substrate transporter like domains"/>
    <property type="match status" value="1"/>
</dbReference>
<evidence type="ECO:0000259" key="10">
    <source>
        <dbReference type="PROSITE" id="PS50850"/>
    </source>
</evidence>
<sequence length="568" mass="62185">MHTRQISDSVTSIQGSLDESEAGQTSSPPQRGVRFWIIMTTLCMMSILSALENTVVTTSLPFIARKLNMGENYIWVVHIFFLTNAAVQPLFGQIANIFGRRELTIFIVVVFTLGSGICGGSTTGTMLIIGRSIQGIGSGGINMIVEVIISDMVPLRERGKYMAYVLTVAFVGTAIGPWLGGLIVDHISWRWVFYINLPVGGFSLVLILFFFFQVHDNKEMSFARQLRRIDYLGNVIVMGATASVLFALTYGGTRYDWSSWRVILPLVLGLVSLPAFWVFERSRFVQDPVVPTRLFANRTSTSVFLITFVTSAILCWALFFLSVYFQAVLGSSPEHCGLQLMPIIASAVPAAVSAVCLLSRFGRYKPLHIIGFTLSIIGLGLFNLLDAETSTAKWAIFEMVAGAGSGVVINTLLPACQAGLAESDQAAATATWSFVRSFGNIWGVGISSAIFNTRFDQLSSRIPDPVVREALSRGHAYEYSSASFLHALDPVLHRIVVGVYVDSLKRVWEVAVVFAGVTFLLVFLEKELPLRTNLETEFGLQLRESGHGGGKVNDEASTSRCALVDNAH</sequence>
<evidence type="ECO:0000256" key="1">
    <source>
        <dbReference type="ARBA" id="ARBA00004141"/>
    </source>
</evidence>
<keyword evidence="7" id="KW-0325">Glycoprotein</keyword>
<dbReference type="Pfam" id="PF07690">
    <property type="entry name" value="MFS_1"/>
    <property type="match status" value="1"/>
</dbReference>
<keyword evidence="5 9" id="KW-1133">Transmembrane helix</keyword>
<evidence type="ECO:0000256" key="8">
    <source>
        <dbReference type="SAM" id="MobiDB-lite"/>
    </source>
</evidence>
<protein>
    <submittedName>
        <fullName evidence="11">DNA repair protein RAD50</fullName>
    </submittedName>
</protein>
<dbReference type="SUPFAM" id="SSF103473">
    <property type="entry name" value="MFS general substrate transporter"/>
    <property type="match status" value="2"/>
</dbReference>
<feature type="transmembrane region" description="Helical" evidence="9">
    <location>
        <begin position="262"/>
        <end position="279"/>
    </location>
</feature>
<evidence type="ECO:0000256" key="4">
    <source>
        <dbReference type="ARBA" id="ARBA00022692"/>
    </source>
</evidence>
<evidence type="ECO:0000256" key="7">
    <source>
        <dbReference type="ARBA" id="ARBA00023180"/>
    </source>
</evidence>
<feature type="transmembrane region" description="Helical" evidence="9">
    <location>
        <begin position="231"/>
        <end position="250"/>
    </location>
</feature>
<feature type="transmembrane region" description="Helical" evidence="9">
    <location>
        <begin position="103"/>
        <end position="122"/>
    </location>
</feature>
<dbReference type="PROSITE" id="PS50850">
    <property type="entry name" value="MFS"/>
    <property type="match status" value="1"/>
</dbReference>
<keyword evidence="6 9" id="KW-0472">Membrane</keyword>
<dbReference type="Gene3D" id="1.20.1720.10">
    <property type="entry name" value="Multidrug resistance protein D"/>
    <property type="match status" value="1"/>
</dbReference>
<name>A0ABR4J8P5_9EURO</name>
<evidence type="ECO:0000256" key="9">
    <source>
        <dbReference type="SAM" id="Phobius"/>
    </source>
</evidence>
<comment type="subcellular location">
    <subcellularLocation>
        <location evidence="1">Membrane</location>
        <topology evidence="1">Multi-pass membrane protein</topology>
    </subcellularLocation>
</comment>
<evidence type="ECO:0000256" key="2">
    <source>
        <dbReference type="ARBA" id="ARBA00008335"/>
    </source>
</evidence>
<accession>A0ABR4J8P5</accession>
<keyword evidence="12" id="KW-1185">Reference proteome</keyword>
<feature type="transmembrane region" description="Helical" evidence="9">
    <location>
        <begin position="366"/>
        <end position="385"/>
    </location>
</feature>
<evidence type="ECO:0000313" key="11">
    <source>
        <dbReference type="EMBL" id="KAL2836423.1"/>
    </source>
</evidence>
<dbReference type="PANTHER" id="PTHR23501:SF187">
    <property type="entry name" value="MAJOR FACILITATOR SUPERFAMILY (MFS) PROFILE DOMAIN-CONTAINING PROTEIN"/>
    <property type="match status" value="1"/>
</dbReference>
<feature type="transmembrane region" description="Helical" evidence="9">
    <location>
        <begin position="161"/>
        <end position="179"/>
    </location>
</feature>
<evidence type="ECO:0000313" key="12">
    <source>
        <dbReference type="Proteomes" id="UP001610446"/>
    </source>
</evidence>
<keyword evidence="3" id="KW-0813">Transport</keyword>
<feature type="region of interest" description="Disordered" evidence="8">
    <location>
        <begin position="1"/>
        <end position="29"/>
    </location>
</feature>
<organism evidence="11 12">
    <name type="scientific">Aspergillus pseudoustus</name>
    <dbReference type="NCBI Taxonomy" id="1810923"/>
    <lineage>
        <taxon>Eukaryota</taxon>
        <taxon>Fungi</taxon>
        <taxon>Dikarya</taxon>
        <taxon>Ascomycota</taxon>
        <taxon>Pezizomycotina</taxon>
        <taxon>Eurotiomycetes</taxon>
        <taxon>Eurotiomycetidae</taxon>
        <taxon>Eurotiales</taxon>
        <taxon>Aspergillaceae</taxon>
        <taxon>Aspergillus</taxon>
        <taxon>Aspergillus subgen. Nidulantes</taxon>
    </lineage>
</organism>
<feature type="transmembrane region" description="Helical" evidence="9">
    <location>
        <begin position="33"/>
        <end position="52"/>
    </location>
</feature>
<reference evidence="11 12" key="1">
    <citation type="submission" date="2024-07" db="EMBL/GenBank/DDBJ databases">
        <title>Section-level genome sequencing and comparative genomics of Aspergillus sections Usti and Cavernicolus.</title>
        <authorList>
            <consortium name="Lawrence Berkeley National Laboratory"/>
            <person name="Nybo J.L."/>
            <person name="Vesth T.C."/>
            <person name="Theobald S."/>
            <person name="Frisvad J.C."/>
            <person name="Larsen T.O."/>
            <person name="Kjaerboelling I."/>
            <person name="Rothschild-Mancinelli K."/>
            <person name="Lyhne E.K."/>
            <person name="Kogle M.E."/>
            <person name="Barry K."/>
            <person name="Clum A."/>
            <person name="Na H."/>
            <person name="Ledsgaard L."/>
            <person name="Lin J."/>
            <person name="Lipzen A."/>
            <person name="Kuo A."/>
            <person name="Riley R."/>
            <person name="Mondo S."/>
            <person name="Labutti K."/>
            <person name="Haridas S."/>
            <person name="Pangalinan J."/>
            <person name="Salamov A.A."/>
            <person name="Simmons B.A."/>
            <person name="Magnuson J.K."/>
            <person name="Chen J."/>
            <person name="Drula E."/>
            <person name="Henrissat B."/>
            <person name="Wiebenga A."/>
            <person name="Lubbers R.J."/>
            <person name="Gomes A.C."/>
            <person name="Makela M.R."/>
            <person name="Stajich J."/>
            <person name="Grigoriev I.V."/>
            <person name="Mortensen U.H."/>
            <person name="De Vries R.P."/>
            <person name="Baker S.E."/>
            <person name="Andersen M.R."/>
        </authorList>
    </citation>
    <scope>NUCLEOTIDE SEQUENCE [LARGE SCALE GENOMIC DNA]</scope>
    <source>
        <strain evidence="11 12">CBS 123904</strain>
    </source>
</reference>
<comment type="caution">
    <text evidence="11">The sequence shown here is derived from an EMBL/GenBank/DDBJ whole genome shotgun (WGS) entry which is preliminary data.</text>
</comment>
<dbReference type="EMBL" id="JBFXLU010000179">
    <property type="protein sequence ID" value="KAL2836423.1"/>
    <property type="molecule type" value="Genomic_DNA"/>
</dbReference>
<evidence type="ECO:0000256" key="3">
    <source>
        <dbReference type="ARBA" id="ARBA00022448"/>
    </source>
</evidence>